<evidence type="ECO:0000313" key="2">
    <source>
        <dbReference type="EMBL" id="JAD24468.1"/>
    </source>
</evidence>
<keyword evidence="1" id="KW-0812">Transmembrane</keyword>
<dbReference type="AlphaFoldDB" id="A0A0A8YFI9"/>
<reference evidence="2" key="1">
    <citation type="submission" date="2014-09" db="EMBL/GenBank/DDBJ databases">
        <authorList>
            <person name="Magalhaes I.L.F."/>
            <person name="Oliveira U."/>
            <person name="Santos F.R."/>
            <person name="Vidigal T.H.D.A."/>
            <person name="Brescovit A.D."/>
            <person name="Santos A.J."/>
        </authorList>
    </citation>
    <scope>NUCLEOTIDE SEQUENCE</scope>
    <source>
        <tissue evidence="2">Shoot tissue taken approximately 20 cm above the soil surface</tissue>
    </source>
</reference>
<sequence length="40" mass="4851">MFEVNCAHVKFFLFSCTFCQLFCFTDLIFTFWSLFEPLNI</sequence>
<keyword evidence="1" id="KW-0472">Membrane</keyword>
<keyword evidence="1" id="KW-1133">Transmembrane helix</keyword>
<accession>A0A0A8YFI9</accession>
<feature type="transmembrane region" description="Helical" evidence="1">
    <location>
        <begin position="12"/>
        <end position="35"/>
    </location>
</feature>
<reference evidence="2" key="2">
    <citation type="journal article" date="2015" name="Data Brief">
        <title>Shoot transcriptome of the giant reed, Arundo donax.</title>
        <authorList>
            <person name="Barrero R.A."/>
            <person name="Guerrero F.D."/>
            <person name="Moolhuijzen P."/>
            <person name="Goolsby J.A."/>
            <person name="Tidwell J."/>
            <person name="Bellgard S.E."/>
            <person name="Bellgard M.I."/>
        </authorList>
    </citation>
    <scope>NUCLEOTIDE SEQUENCE</scope>
    <source>
        <tissue evidence="2">Shoot tissue taken approximately 20 cm above the soil surface</tissue>
    </source>
</reference>
<protein>
    <submittedName>
        <fullName evidence="2">Uncharacterized protein</fullName>
    </submittedName>
</protein>
<proteinExistence type="predicted"/>
<dbReference type="EMBL" id="GBRH01273427">
    <property type="protein sequence ID" value="JAD24468.1"/>
    <property type="molecule type" value="Transcribed_RNA"/>
</dbReference>
<name>A0A0A8YFI9_ARUDO</name>
<evidence type="ECO:0000256" key="1">
    <source>
        <dbReference type="SAM" id="Phobius"/>
    </source>
</evidence>
<organism evidence="2">
    <name type="scientific">Arundo donax</name>
    <name type="common">Giant reed</name>
    <name type="synonym">Donax arundinaceus</name>
    <dbReference type="NCBI Taxonomy" id="35708"/>
    <lineage>
        <taxon>Eukaryota</taxon>
        <taxon>Viridiplantae</taxon>
        <taxon>Streptophyta</taxon>
        <taxon>Embryophyta</taxon>
        <taxon>Tracheophyta</taxon>
        <taxon>Spermatophyta</taxon>
        <taxon>Magnoliopsida</taxon>
        <taxon>Liliopsida</taxon>
        <taxon>Poales</taxon>
        <taxon>Poaceae</taxon>
        <taxon>PACMAD clade</taxon>
        <taxon>Arundinoideae</taxon>
        <taxon>Arundineae</taxon>
        <taxon>Arundo</taxon>
    </lineage>
</organism>